<accession>A0ACB6Z9X2</accession>
<protein>
    <submittedName>
        <fullName evidence="1">Uncharacterized protein</fullName>
    </submittedName>
</protein>
<dbReference type="EMBL" id="MU118056">
    <property type="protein sequence ID" value="KAF9646510.1"/>
    <property type="molecule type" value="Genomic_DNA"/>
</dbReference>
<gene>
    <name evidence="1" type="ORF">BDM02DRAFT_3099721</name>
</gene>
<feature type="non-terminal residue" evidence="1">
    <location>
        <position position="1"/>
    </location>
</feature>
<organism evidence="1 2">
    <name type="scientific">Thelephora ganbajun</name>
    <name type="common">Ganba fungus</name>
    <dbReference type="NCBI Taxonomy" id="370292"/>
    <lineage>
        <taxon>Eukaryota</taxon>
        <taxon>Fungi</taxon>
        <taxon>Dikarya</taxon>
        <taxon>Basidiomycota</taxon>
        <taxon>Agaricomycotina</taxon>
        <taxon>Agaricomycetes</taxon>
        <taxon>Thelephorales</taxon>
        <taxon>Thelephoraceae</taxon>
        <taxon>Thelephora</taxon>
    </lineage>
</organism>
<evidence type="ECO:0000313" key="2">
    <source>
        <dbReference type="Proteomes" id="UP000886501"/>
    </source>
</evidence>
<proteinExistence type="predicted"/>
<name>A0ACB6Z9X2_THEGA</name>
<evidence type="ECO:0000313" key="1">
    <source>
        <dbReference type="EMBL" id="KAF9646510.1"/>
    </source>
</evidence>
<keyword evidence="2" id="KW-1185">Reference proteome</keyword>
<dbReference type="Proteomes" id="UP000886501">
    <property type="component" value="Unassembled WGS sequence"/>
</dbReference>
<reference evidence="1" key="1">
    <citation type="submission" date="2019-10" db="EMBL/GenBank/DDBJ databases">
        <authorList>
            <consortium name="DOE Joint Genome Institute"/>
            <person name="Kuo A."/>
            <person name="Miyauchi S."/>
            <person name="Kiss E."/>
            <person name="Drula E."/>
            <person name="Kohler A."/>
            <person name="Sanchez-Garcia M."/>
            <person name="Andreopoulos B."/>
            <person name="Barry K.W."/>
            <person name="Bonito G."/>
            <person name="Buee M."/>
            <person name="Carver A."/>
            <person name="Chen C."/>
            <person name="Cichocki N."/>
            <person name="Clum A."/>
            <person name="Culley D."/>
            <person name="Crous P.W."/>
            <person name="Fauchery L."/>
            <person name="Girlanda M."/>
            <person name="Hayes R."/>
            <person name="Keri Z."/>
            <person name="Labutti K."/>
            <person name="Lipzen A."/>
            <person name="Lombard V."/>
            <person name="Magnuson J."/>
            <person name="Maillard F."/>
            <person name="Morin E."/>
            <person name="Murat C."/>
            <person name="Nolan M."/>
            <person name="Ohm R."/>
            <person name="Pangilinan J."/>
            <person name="Pereira M."/>
            <person name="Perotto S."/>
            <person name="Peter M."/>
            <person name="Riley R."/>
            <person name="Sitrit Y."/>
            <person name="Stielow B."/>
            <person name="Szollosi G."/>
            <person name="Zifcakova L."/>
            <person name="Stursova M."/>
            <person name="Spatafora J.W."/>
            <person name="Tedersoo L."/>
            <person name="Vaario L.-M."/>
            <person name="Yamada A."/>
            <person name="Yan M."/>
            <person name="Wang P."/>
            <person name="Xu J."/>
            <person name="Bruns T."/>
            <person name="Baldrian P."/>
            <person name="Vilgalys R."/>
            <person name="Henrissat B."/>
            <person name="Grigoriev I.V."/>
            <person name="Hibbett D."/>
            <person name="Nagy L.G."/>
            <person name="Martin F.M."/>
        </authorList>
    </citation>
    <scope>NUCLEOTIDE SEQUENCE</scope>
    <source>
        <strain evidence="1">P2</strain>
    </source>
</reference>
<comment type="caution">
    <text evidence="1">The sequence shown here is derived from an EMBL/GenBank/DDBJ whole genome shotgun (WGS) entry which is preliminary data.</text>
</comment>
<reference evidence="1" key="2">
    <citation type="journal article" date="2020" name="Nat. Commun.">
        <title>Large-scale genome sequencing of mycorrhizal fungi provides insights into the early evolution of symbiotic traits.</title>
        <authorList>
            <person name="Miyauchi S."/>
            <person name="Kiss E."/>
            <person name="Kuo A."/>
            <person name="Drula E."/>
            <person name="Kohler A."/>
            <person name="Sanchez-Garcia M."/>
            <person name="Morin E."/>
            <person name="Andreopoulos B."/>
            <person name="Barry K.W."/>
            <person name="Bonito G."/>
            <person name="Buee M."/>
            <person name="Carver A."/>
            <person name="Chen C."/>
            <person name="Cichocki N."/>
            <person name="Clum A."/>
            <person name="Culley D."/>
            <person name="Crous P.W."/>
            <person name="Fauchery L."/>
            <person name="Girlanda M."/>
            <person name="Hayes R.D."/>
            <person name="Keri Z."/>
            <person name="LaButti K."/>
            <person name="Lipzen A."/>
            <person name="Lombard V."/>
            <person name="Magnuson J."/>
            <person name="Maillard F."/>
            <person name="Murat C."/>
            <person name="Nolan M."/>
            <person name="Ohm R.A."/>
            <person name="Pangilinan J."/>
            <person name="Pereira M.F."/>
            <person name="Perotto S."/>
            <person name="Peter M."/>
            <person name="Pfister S."/>
            <person name="Riley R."/>
            <person name="Sitrit Y."/>
            <person name="Stielow J.B."/>
            <person name="Szollosi G."/>
            <person name="Zifcakova L."/>
            <person name="Stursova M."/>
            <person name="Spatafora J.W."/>
            <person name="Tedersoo L."/>
            <person name="Vaario L.M."/>
            <person name="Yamada A."/>
            <person name="Yan M."/>
            <person name="Wang P."/>
            <person name="Xu J."/>
            <person name="Bruns T."/>
            <person name="Baldrian P."/>
            <person name="Vilgalys R."/>
            <person name="Dunand C."/>
            <person name="Henrissat B."/>
            <person name="Grigoriev I.V."/>
            <person name="Hibbett D."/>
            <person name="Nagy L.G."/>
            <person name="Martin F.M."/>
        </authorList>
    </citation>
    <scope>NUCLEOTIDE SEQUENCE</scope>
    <source>
        <strain evidence="1">P2</strain>
    </source>
</reference>
<sequence length="214" mass="24760">FPITIEDEIKELSVSRLFLSKYFGGSAVATFPKLLEDNIQRHGFDNFMCINLTLHPHAPSVPGAPGLWMNCNDTKWSDKDMRLVVRVKATSPTLWQYMGQYDVQPSDPLSLQEWTMQSEKTKKGWVKYIREESWGGSVRVRVKFRKFEGREPTEDEEGGLGTPGPEEVTAEEIWQAFDKGEERLYTWSLKCRGYDERFQREIWKAASAQVGREE</sequence>